<feature type="domain" description="CRISPR associated protein Cas6 C-terminal" evidence="4">
    <location>
        <begin position="116"/>
        <end position="226"/>
    </location>
</feature>
<reference evidence="5" key="1">
    <citation type="submission" date="2020-12" db="EMBL/GenBank/DDBJ databases">
        <title>Clostridium thailandense sp. nov., a novel acetogenic bacterium isolated from peat land soil in Thailand.</title>
        <authorList>
            <person name="Chaikitkaew S."/>
            <person name="Birkeland N.K."/>
        </authorList>
    </citation>
    <scope>NUCLEOTIDE SEQUENCE</scope>
    <source>
        <strain evidence="5">DSM 17425</strain>
    </source>
</reference>
<organism evidence="5 6">
    <name type="scientific">Clostridium aciditolerans</name>
    <dbReference type="NCBI Taxonomy" id="339861"/>
    <lineage>
        <taxon>Bacteria</taxon>
        <taxon>Bacillati</taxon>
        <taxon>Bacillota</taxon>
        <taxon>Clostridia</taxon>
        <taxon>Eubacteriales</taxon>
        <taxon>Clostridiaceae</taxon>
        <taxon>Clostridium</taxon>
    </lineage>
</organism>
<dbReference type="GO" id="GO:0016788">
    <property type="term" value="F:hydrolase activity, acting on ester bonds"/>
    <property type="evidence" value="ECO:0007669"/>
    <property type="project" value="InterPro"/>
</dbReference>
<evidence type="ECO:0000313" key="6">
    <source>
        <dbReference type="Proteomes" id="UP000622687"/>
    </source>
</evidence>
<evidence type="ECO:0000256" key="1">
    <source>
        <dbReference type="ARBA" id="ARBA00005937"/>
    </source>
</evidence>
<comment type="similarity">
    <text evidence="1">Belongs to the CRISPR-associated protein Cas6/Cse3/CasE family.</text>
</comment>
<dbReference type="InterPro" id="IPR010156">
    <property type="entry name" value="CRISPR-assoc_prot_Cas6"/>
</dbReference>
<evidence type="ECO:0000256" key="2">
    <source>
        <dbReference type="ARBA" id="ARBA00022884"/>
    </source>
</evidence>
<dbReference type="InterPro" id="IPR049435">
    <property type="entry name" value="Cas_Cas6_C"/>
</dbReference>
<dbReference type="RefSeq" id="WP_211141405.1">
    <property type="nucleotide sequence ID" value="NZ_JAEEGB010000005.1"/>
</dbReference>
<dbReference type="EMBL" id="JAEEGB010000005">
    <property type="protein sequence ID" value="MBI6871972.1"/>
    <property type="molecule type" value="Genomic_DNA"/>
</dbReference>
<accession>A0A934HW17</accession>
<dbReference type="Pfam" id="PF01881">
    <property type="entry name" value="Cas_Cas6_C"/>
    <property type="match status" value="1"/>
</dbReference>
<evidence type="ECO:0000259" key="4">
    <source>
        <dbReference type="Pfam" id="PF01881"/>
    </source>
</evidence>
<evidence type="ECO:0000313" key="5">
    <source>
        <dbReference type="EMBL" id="MBI6871972.1"/>
    </source>
</evidence>
<dbReference type="GO" id="GO:0051607">
    <property type="term" value="P:defense response to virus"/>
    <property type="evidence" value="ECO:0007669"/>
    <property type="project" value="UniProtKB-KW"/>
</dbReference>
<sequence>MKVYEISILVFLLEEINSTDVSSKISGFIDSGMAKVPELLEFHNENVYKNYCYNSFYPLEEDKKYKQGKTYTIQLRTINKNLADFFYTELVNHFNDSIKGLTAKVRIIPQRHIEKIYSITPVMLKNEEGYWKGKLSLMDFERRLKENLIKKYNLAMKTKIDEDFQLYTNIEFMNQKPVAMNYKGRKLLGDKISINISDDEAAQDLAYMALGTGILEMNARGAGYVNFKWL</sequence>
<evidence type="ECO:0000256" key="3">
    <source>
        <dbReference type="ARBA" id="ARBA00023118"/>
    </source>
</evidence>
<dbReference type="PANTHER" id="PTHR36984:SF1">
    <property type="entry name" value="CRISPR-ASSOCIATED ENDORIBONUCLEASE CAS6 1"/>
    <property type="match status" value="1"/>
</dbReference>
<protein>
    <submittedName>
        <fullName evidence="5">CRISPR-associated endoribonuclease Cas6</fullName>
    </submittedName>
</protein>
<dbReference type="AlphaFoldDB" id="A0A934HW17"/>
<dbReference type="GO" id="GO:0003723">
    <property type="term" value="F:RNA binding"/>
    <property type="evidence" value="ECO:0007669"/>
    <property type="project" value="UniProtKB-KW"/>
</dbReference>
<gene>
    <name evidence="5" type="primary">cas6</name>
    <name evidence="5" type="ORF">I6U51_04520</name>
</gene>
<dbReference type="PANTHER" id="PTHR36984">
    <property type="entry name" value="CRISPR-ASSOCIATED ENDORIBONUCLEASE CAS6 1"/>
    <property type="match status" value="1"/>
</dbReference>
<comment type="caution">
    <text evidence="5">The sequence shown here is derived from an EMBL/GenBank/DDBJ whole genome shotgun (WGS) entry which is preliminary data.</text>
</comment>
<dbReference type="Gene3D" id="3.30.70.1900">
    <property type="match status" value="1"/>
</dbReference>
<keyword evidence="6" id="KW-1185">Reference proteome</keyword>
<proteinExistence type="inferred from homology"/>
<name>A0A934HW17_9CLOT</name>
<dbReference type="NCBIfam" id="TIGR01877">
    <property type="entry name" value="cas_cas6"/>
    <property type="match status" value="1"/>
</dbReference>
<keyword evidence="2" id="KW-0694">RNA-binding</keyword>
<keyword evidence="3" id="KW-0051">Antiviral defense</keyword>
<dbReference type="Proteomes" id="UP000622687">
    <property type="component" value="Unassembled WGS sequence"/>
</dbReference>